<evidence type="ECO:0000256" key="1">
    <source>
        <dbReference type="ARBA" id="ARBA00009156"/>
    </source>
</evidence>
<accession>A0A3B7N018</accession>
<evidence type="ECO:0000313" key="7">
    <source>
        <dbReference type="Proteomes" id="UP000263900"/>
    </source>
</evidence>
<keyword evidence="3 6" id="KW-0418">Kinase</keyword>
<keyword evidence="2" id="KW-0808">Transferase</keyword>
<feature type="domain" description="Carbohydrate kinase FGGY C-terminal" evidence="5">
    <location>
        <begin position="244"/>
        <end position="433"/>
    </location>
</feature>
<gene>
    <name evidence="6" type="ORF">D3H65_19085</name>
</gene>
<evidence type="ECO:0000259" key="4">
    <source>
        <dbReference type="Pfam" id="PF00370"/>
    </source>
</evidence>
<dbReference type="GO" id="GO:0004370">
    <property type="term" value="F:glycerol kinase activity"/>
    <property type="evidence" value="ECO:0007669"/>
    <property type="project" value="TreeGrafter"/>
</dbReference>
<sequence>MPIIAIFDIGKTNKKFFLFDEDYNMLLERSTPFSETTDEDGDPCEDIVALTQWVKQSLQEILAMREFTLRAVNFSTYGASFVHINAEGKPVAPLYNYLKPYPADLQKGFYQQYGGEITFSIHTASPALGNLNSGLQLYWLKHQRPALFDKIKYSLHLPQYMSYLLTGKTYSDITSIGCHTGLWNFSQNHYHEWLFREAVIDKLAPIFPSNQLIPASINGRPILSGVGLHDSSAALIPYLSNFNEPFVLISTGTWCITLNPFNQSRLLAEELQLDCLCYMEFRARPVKASRLFAGYEHEQQVKKLGEHFKLSPDHYKKVAFDPAIMTKLASSTVVPGATSAPQLLQQSAFGKRSLDSFATYEEGYHQLLMDIMEQQVASTNLVMNKEVKKLFVDGGFSRNPIYMNLLAMAYPQVEVYAASIAQASAVGAAMAVHAYWNKQSAPMELIDLKKYTGVKELMNP</sequence>
<dbReference type="SUPFAM" id="SSF53067">
    <property type="entry name" value="Actin-like ATPase domain"/>
    <property type="match status" value="2"/>
</dbReference>
<dbReference type="InterPro" id="IPR049382">
    <property type="entry name" value="FGGY_C_2"/>
</dbReference>
<dbReference type="InterPro" id="IPR018484">
    <property type="entry name" value="FGGY_N"/>
</dbReference>
<feature type="domain" description="Carbohydrate kinase FGGY N-terminal" evidence="4">
    <location>
        <begin position="4"/>
        <end position="208"/>
    </location>
</feature>
<dbReference type="Pfam" id="PF00370">
    <property type="entry name" value="FGGY_N"/>
    <property type="match status" value="1"/>
</dbReference>
<evidence type="ECO:0000256" key="2">
    <source>
        <dbReference type="ARBA" id="ARBA00022679"/>
    </source>
</evidence>
<proteinExistence type="inferred from homology"/>
<dbReference type="AlphaFoldDB" id="A0A3B7N018"/>
<organism evidence="6 7">
    <name type="scientific">Paraflavitalea soli</name>
    <dbReference type="NCBI Taxonomy" id="2315862"/>
    <lineage>
        <taxon>Bacteria</taxon>
        <taxon>Pseudomonadati</taxon>
        <taxon>Bacteroidota</taxon>
        <taxon>Chitinophagia</taxon>
        <taxon>Chitinophagales</taxon>
        <taxon>Chitinophagaceae</taxon>
        <taxon>Paraflavitalea</taxon>
    </lineage>
</organism>
<dbReference type="Proteomes" id="UP000263900">
    <property type="component" value="Chromosome"/>
</dbReference>
<evidence type="ECO:0000259" key="5">
    <source>
        <dbReference type="Pfam" id="PF21546"/>
    </source>
</evidence>
<evidence type="ECO:0000313" key="6">
    <source>
        <dbReference type="EMBL" id="AXY78696.1"/>
    </source>
</evidence>
<dbReference type="EMBL" id="CP032157">
    <property type="protein sequence ID" value="AXY78696.1"/>
    <property type="molecule type" value="Genomic_DNA"/>
</dbReference>
<dbReference type="GO" id="GO:0006071">
    <property type="term" value="P:glycerol metabolic process"/>
    <property type="evidence" value="ECO:0007669"/>
    <property type="project" value="TreeGrafter"/>
</dbReference>
<name>A0A3B7N018_9BACT</name>
<protein>
    <submittedName>
        <fullName evidence="6">Carbohydrate kinase</fullName>
    </submittedName>
</protein>
<dbReference type="PANTHER" id="PTHR10196">
    <property type="entry name" value="SUGAR KINASE"/>
    <property type="match status" value="1"/>
</dbReference>
<dbReference type="Pfam" id="PF21546">
    <property type="entry name" value="FGGY_C_2"/>
    <property type="match status" value="1"/>
</dbReference>
<reference evidence="6 7" key="1">
    <citation type="submission" date="2018-09" db="EMBL/GenBank/DDBJ databases">
        <title>Genome sequencing of strain 6GH32-13.</title>
        <authorList>
            <person name="Weon H.-Y."/>
            <person name="Heo J."/>
            <person name="Kwon S.-W."/>
        </authorList>
    </citation>
    <scope>NUCLEOTIDE SEQUENCE [LARGE SCALE GENOMIC DNA]</scope>
    <source>
        <strain evidence="6 7">5GH32-13</strain>
    </source>
</reference>
<dbReference type="GO" id="GO:0005829">
    <property type="term" value="C:cytosol"/>
    <property type="evidence" value="ECO:0007669"/>
    <property type="project" value="TreeGrafter"/>
</dbReference>
<dbReference type="PANTHER" id="PTHR10196:SF69">
    <property type="entry name" value="GLYCEROL KINASE"/>
    <property type="match status" value="1"/>
</dbReference>
<dbReference type="InterPro" id="IPR043129">
    <property type="entry name" value="ATPase_NBD"/>
</dbReference>
<dbReference type="OrthoDB" id="9786272at2"/>
<dbReference type="CDD" id="cd07772">
    <property type="entry name" value="ASKHA_NBD_FGGY_NaCK-like"/>
    <property type="match status" value="1"/>
</dbReference>
<evidence type="ECO:0000256" key="3">
    <source>
        <dbReference type="ARBA" id="ARBA00022777"/>
    </source>
</evidence>
<dbReference type="Gene3D" id="3.30.420.40">
    <property type="match status" value="2"/>
</dbReference>
<dbReference type="KEGG" id="pseg:D3H65_19085"/>
<keyword evidence="7" id="KW-1185">Reference proteome</keyword>
<comment type="similarity">
    <text evidence="1">Belongs to the FGGY kinase family.</text>
</comment>